<dbReference type="PANTHER" id="PTHR43166:SF9">
    <property type="entry name" value="GLUTAMATE_ASPARTATE IMPORT ATP-BINDING PROTEIN GLTL"/>
    <property type="match status" value="1"/>
</dbReference>
<dbReference type="RefSeq" id="WP_006774652.1">
    <property type="nucleotide sequence ID" value="NZ_GG667694.1"/>
</dbReference>
<dbReference type="PIRSF" id="PIRSF039085">
    <property type="entry name" value="ABC_ATPase_HisP"/>
    <property type="match status" value="1"/>
</dbReference>
<evidence type="ECO:0000256" key="7">
    <source>
        <dbReference type="ARBA" id="ARBA00022970"/>
    </source>
</evidence>
<name>D3AKR2_9FIRM</name>
<keyword evidence="6 10" id="KW-0067">ATP-binding</keyword>
<dbReference type="PROSITE" id="PS50893">
    <property type="entry name" value="ABC_TRANSPORTER_2"/>
    <property type="match status" value="1"/>
</dbReference>
<dbReference type="Pfam" id="PF00005">
    <property type="entry name" value="ABC_tran"/>
    <property type="match status" value="1"/>
</dbReference>
<dbReference type="SUPFAM" id="SSF52540">
    <property type="entry name" value="P-loop containing nucleoside triphosphate hydrolases"/>
    <property type="match status" value="1"/>
</dbReference>
<dbReference type="PANTHER" id="PTHR43166">
    <property type="entry name" value="AMINO ACID IMPORT ATP-BINDING PROTEIN"/>
    <property type="match status" value="1"/>
</dbReference>
<comment type="subcellular location">
    <subcellularLocation>
        <location evidence="1">Cell membrane</location>
        <topology evidence="1">Peripheral membrane protein</topology>
    </subcellularLocation>
</comment>
<evidence type="ECO:0000256" key="8">
    <source>
        <dbReference type="ARBA" id="ARBA00023136"/>
    </source>
</evidence>
<dbReference type="PROSITE" id="PS00211">
    <property type="entry name" value="ABC_TRANSPORTER_1"/>
    <property type="match status" value="1"/>
</dbReference>
<dbReference type="HOGENOM" id="CLU_000604_1_22_9"/>
<evidence type="ECO:0000313" key="11">
    <source>
        <dbReference type="Proteomes" id="UP000004968"/>
    </source>
</evidence>
<dbReference type="Gene3D" id="3.40.50.300">
    <property type="entry name" value="P-loop containing nucleotide triphosphate hydrolases"/>
    <property type="match status" value="1"/>
</dbReference>
<evidence type="ECO:0000256" key="6">
    <source>
        <dbReference type="ARBA" id="ARBA00022840"/>
    </source>
</evidence>
<keyword evidence="7" id="KW-0029">Amino-acid transport</keyword>
<dbReference type="Proteomes" id="UP000004968">
    <property type="component" value="Unassembled WGS sequence"/>
</dbReference>
<comment type="caution">
    <text evidence="10">The sequence shown here is derived from an EMBL/GenBank/DDBJ whole genome shotgun (WGS) entry which is preliminary data.</text>
</comment>
<proteinExistence type="inferred from homology"/>
<sequence>MYLLEMNHVKKSFDGQGVLKDISLSVEEGEIVSIIGPSGSGKSTLLRCATMLEKMDSGELLYLGEKAAWNGPDGTAVYAGKEKLKEIQGNYGLVFQNFNLFPHYNVLKNIIDAPIHVQKRKADEAIREAYDLLRKMGLEDKAEAYPCQLSGGQCQRVAIARALALNPKILFFDEPTSALDPELTGEVLKVIRSLADLQITMVIVTHEMAFARDISDRVIFMADGLIVEEGTPEEVFTSSHERTQSFLGRYGDGYGSLKN</sequence>
<dbReference type="CDD" id="cd03262">
    <property type="entry name" value="ABC_HisP_GlnQ"/>
    <property type="match status" value="1"/>
</dbReference>
<dbReference type="InterPro" id="IPR030679">
    <property type="entry name" value="ABC_ATPase_HisP-typ"/>
</dbReference>
<accession>D3AKR2</accession>
<dbReference type="GO" id="GO:0016887">
    <property type="term" value="F:ATP hydrolysis activity"/>
    <property type="evidence" value="ECO:0007669"/>
    <property type="project" value="InterPro"/>
</dbReference>
<dbReference type="GO" id="GO:0005524">
    <property type="term" value="F:ATP binding"/>
    <property type="evidence" value="ECO:0007669"/>
    <property type="project" value="UniProtKB-KW"/>
</dbReference>
<dbReference type="GO" id="GO:0005886">
    <property type="term" value="C:plasma membrane"/>
    <property type="evidence" value="ECO:0007669"/>
    <property type="project" value="UniProtKB-SubCell"/>
</dbReference>
<keyword evidence="3" id="KW-0813">Transport</keyword>
<comment type="similarity">
    <text evidence="2">Belongs to the ABC transporter superfamily.</text>
</comment>
<dbReference type="InterPro" id="IPR003439">
    <property type="entry name" value="ABC_transporter-like_ATP-bd"/>
</dbReference>
<evidence type="ECO:0000256" key="1">
    <source>
        <dbReference type="ARBA" id="ARBA00004202"/>
    </source>
</evidence>
<evidence type="ECO:0000256" key="3">
    <source>
        <dbReference type="ARBA" id="ARBA00022448"/>
    </source>
</evidence>
<dbReference type="GeneID" id="93152727"/>
<keyword evidence="4" id="KW-1003">Cell membrane</keyword>
<reference evidence="10 11" key="1">
    <citation type="submission" date="2010-01" db="EMBL/GenBank/DDBJ databases">
        <authorList>
            <person name="Weinstock G."/>
            <person name="Sodergren E."/>
            <person name="Clifton S."/>
            <person name="Fulton L."/>
            <person name="Fulton B."/>
            <person name="Courtney L."/>
            <person name="Fronick C."/>
            <person name="Harrison M."/>
            <person name="Strong C."/>
            <person name="Farmer C."/>
            <person name="Delahaunty K."/>
            <person name="Markovic C."/>
            <person name="Hall O."/>
            <person name="Minx P."/>
            <person name="Tomlinson C."/>
            <person name="Mitreva M."/>
            <person name="Nelson J."/>
            <person name="Hou S."/>
            <person name="Wollam A."/>
            <person name="Pepin K.H."/>
            <person name="Johnson M."/>
            <person name="Bhonagiri V."/>
            <person name="Nash W.E."/>
            <person name="Warren W."/>
            <person name="Chinwalla A."/>
            <person name="Mardis E.R."/>
            <person name="Wilson R.K."/>
        </authorList>
    </citation>
    <scope>NUCLEOTIDE SEQUENCE [LARGE SCALE GENOMIC DNA]</scope>
    <source>
        <strain evidence="10 11">DSM 13479</strain>
    </source>
</reference>
<protein>
    <submittedName>
        <fullName evidence="10">ABC transporter, ATP-binding protein</fullName>
    </submittedName>
</protein>
<feature type="domain" description="ABC transporter" evidence="9">
    <location>
        <begin position="4"/>
        <end position="248"/>
    </location>
</feature>
<dbReference type="EMBL" id="ACIO01000368">
    <property type="protein sequence ID" value="EFC97578.1"/>
    <property type="molecule type" value="Genomic_DNA"/>
</dbReference>
<keyword evidence="5" id="KW-0547">Nucleotide-binding</keyword>
<dbReference type="InterPro" id="IPR017871">
    <property type="entry name" value="ABC_transporter-like_CS"/>
</dbReference>
<organism evidence="10 11">
    <name type="scientific">Hungatella hathewayi DSM 13479</name>
    <dbReference type="NCBI Taxonomy" id="566550"/>
    <lineage>
        <taxon>Bacteria</taxon>
        <taxon>Bacillati</taxon>
        <taxon>Bacillota</taxon>
        <taxon>Clostridia</taxon>
        <taxon>Lachnospirales</taxon>
        <taxon>Lachnospiraceae</taxon>
        <taxon>Hungatella</taxon>
    </lineage>
</organism>
<dbReference type="GO" id="GO:0015424">
    <property type="term" value="F:ABC-type amino acid transporter activity"/>
    <property type="evidence" value="ECO:0007669"/>
    <property type="project" value="InterPro"/>
</dbReference>
<evidence type="ECO:0000313" key="10">
    <source>
        <dbReference type="EMBL" id="EFC97578.1"/>
    </source>
</evidence>
<evidence type="ECO:0000256" key="5">
    <source>
        <dbReference type="ARBA" id="ARBA00022741"/>
    </source>
</evidence>
<keyword evidence="8" id="KW-0472">Membrane</keyword>
<dbReference type="InterPro" id="IPR003593">
    <property type="entry name" value="AAA+_ATPase"/>
</dbReference>
<dbReference type="InterPro" id="IPR050086">
    <property type="entry name" value="MetN_ABC_transporter-like"/>
</dbReference>
<evidence type="ECO:0000256" key="4">
    <source>
        <dbReference type="ARBA" id="ARBA00022475"/>
    </source>
</evidence>
<gene>
    <name evidence="10" type="ORF">CLOSTHATH_04206</name>
</gene>
<evidence type="ECO:0000256" key="2">
    <source>
        <dbReference type="ARBA" id="ARBA00005417"/>
    </source>
</evidence>
<dbReference type="SMART" id="SM00382">
    <property type="entry name" value="AAA"/>
    <property type="match status" value="1"/>
</dbReference>
<dbReference type="InterPro" id="IPR027417">
    <property type="entry name" value="P-loop_NTPase"/>
</dbReference>
<evidence type="ECO:0000259" key="9">
    <source>
        <dbReference type="PROSITE" id="PS50893"/>
    </source>
</evidence>
<dbReference type="AlphaFoldDB" id="D3AKR2"/>